<organism evidence="2">
    <name type="scientific">Chromera velia CCMP2878</name>
    <dbReference type="NCBI Taxonomy" id="1169474"/>
    <lineage>
        <taxon>Eukaryota</taxon>
        <taxon>Sar</taxon>
        <taxon>Alveolata</taxon>
        <taxon>Colpodellida</taxon>
        <taxon>Chromeraceae</taxon>
        <taxon>Chromera</taxon>
    </lineage>
</organism>
<name>A0A0G4I0S8_9ALVE</name>
<dbReference type="VEuPathDB" id="CryptoDB:Cvel_9982"/>
<feature type="region of interest" description="Disordered" evidence="1">
    <location>
        <begin position="67"/>
        <end position="100"/>
    </location>
</feature>
<dbReference type="EMBL" id="CDMZ01004650">
    <property type="protein sequence ID" value="CEM50415.1"/>
    <property type="molecule type" value="Genomic_DNA"/>
</dbReference>
<sequence length="361" mass="38312">MIELARVGQTDPERQPAAYLAAHIACVLSSVCVPSERSDPDARLFGHLLEVVGELVEFPVRAQNRFLPGMHRRPPPQEVRPLESSLRASQPEAPAPSTPSGFSFVVAVRKSDPPPISRPARPAGDLLGELGFVAPVRATSREVDFRGHTLGAPQRVQAGSLIVVPGRVQNAHRPSAHMPHCLLQIVSNCVLAYAAADTSAWDAIAAAVKPAPTAPPLFSILKSQKATVKFFLEHVDVGVGGLAEAFGSSNREGFLCAHAAVALLAAGALSTGPLPPPLRALSRVETPSLVGIHFETEEGREAWENGFRGLVGNLMIEALPPEGGGPALAGIHRLLQQLNPWEGREAQGVWENWTVATDVAS</sequence>
<gene>
    <name evidence="2" type="ORF">Cvel_9982</name>
</gene>
<evidence type="ECO:0000313" key="2">
    <source>
        <dbReference type="EMBL" id="CEM50415.1"/>
    </source>
</evidence>
<dbReference type="AlphaFoldDB" id="A0A0G4I0S8"/>
<reference evidence="2" key="1">
    <citation type="submission" date="2014-11" db="EMBL/GenBank/DDBJ databases">
        <authorList>
            <person name="Otto D Thomas"/>
            <person name="Naeem Raeece"/>
        </authorList>
    </citation>
    <scope>NUCLEOTIDE SEQUENCE</scope>
</reference>
<protein>
    <submittedName>
        <fullName evidence="2">Uncharacterized protein</fullName>
    </submittedName>
</protein>
<proteinExistence type="predicted"/>
<evidence type="ECO:0000256" key="1">
    <source>
        <dbReference type="SAM" id="MobiDB-lite"/>
    </source>
</evidence>
<accession>A0A0G4I0S8</accession>